<protein>
    <recommendedName>
        <fullName evidence="13">Oxidoreductase</fullName>
    </recommendedName>
</protein>
<dbReference type="PROSITE" id="PS00197">
    <property type="entry name" value="2FE2S_FER_1"/>
    <property type="match status" value="1"/>
</dbReference>
<dbReference type="GO" id="GO:0050660">
    <property type="term" value="F:flavin adenine dinucleotide binding"/>
    <property type="evidence" value="ECO:0007669"/>
    <property type="project" value="TreeGrafter"/>
</dbReference>
<accession>A0A3D8LBX9</accession>
<dbReference type="GO" id="GO:0051537">
    <property type="term" value="F:2 iron, 2 sulfur cluster binding"/>
    <property type="evidence" value="ECO:0007669"/>
    <property type="project" value="UniProtKB-KW"/>
</dbReference>
<dbReference type="PRINTS" id="PR00410">
    <property type="entry name" value="PHEHYDRXLASE"/>
</dbReference>
<dbReference type="GO" id="GO:0046872">
    <property type="term" value="F:metal ion binding"/>
    <property type="evidence" value="ECO:0007669"/>
    <property type="project" value="UniProtKB-KW"/>
</dbReference>
<sequence length="354" mass="39889">MEENELATNPDYIAITITDIREEAPGVKTFVFGGDDAKDIQYQPGQYLTFAHQGHSGEVRRSYSITSTPALQEPLTIGVKRVENGFFSRELIDKARVGDKLYTIGASGLFTLPDDMRQYKQFFLLAAGSGITPVFSMLKTLLYAYPALKVVLIYSNNNPKKAIFRKELEQLAQAFPEQLHIEFLYSVSPDLSRARLYKDLLQDLLRQYAVAPYHQTLFYLCGPTTYMRMCFYALRQVEVPNDNIRRENFSTTKVKVPLLPPDTDSHQVTLHFKGREYNVQVQHPTTILQAANKAGMPLPYSCEAGKCGSCAARCTKGQVWMSYNEVLTEKDLARGLTLTCVGYPFGGEVVLEVM</sequence>
<dbReference type="Proteomes" id="UP000256708">
    <property type="component" value="Unassembled WGS sequence"/>
</dbReference>
<dbReference type="InterPro" id="IPR001433">
    <property type="entry name" value="OxRdtase_FAD/NAD-bd"/>
</dbReference>
<dbReference type="InterPro" id="IPR001041">
    <property type="entry name" value="2Fe-2S_ferredoxin-type"/>
</dbReference>
<evidence type="ECO:0000256" key="1">
    <source>
        <dbReference type="ARBA" id="ARBA00001974"/>
    </source>
</evidence>
<dbReference type="SUPFAM" id="SSF52343">
    <property type="entry name" value="Ferredoxin reductase-like, C-terminal NADP-linked domain"/>
    <property type="match status" value="1"/>
</dbReference>
<reference evidence="12" key="1">
    <citation type="submission" date="2018-08" db="EMBL/GenBank/DDBJ databases">
        <authorList>
            <person name="Liu Z.-W."/>
            <person name="Du Z.-J."/>
        </authorList>
    </citation>
    <scope>NUCLEOTIDE SEQUENCE [LARGE SCALE GENOMIC DNA]</scope>
    <source>
        <strain evidence="12">H4X</strain>
    </source>
</reference>
<keyword evidence="5" id="KW-0274">FAD</keyword>
<feature type="domain" description="FAD-binding FR-type" evidence="10">
    <location>
        <begin position="10"/>
        <end position="113"/>
    </location>
</feature>
<organism evidence="11 12">
    <name type="scientific">Pontibacter diazotrophicus</name>
    <dbReference type="NCBI Taxonomy" id="1400979"/>
    <lineage>
        <taxon>Bacteria</taxon>
        <taxon>Pseudomonadati</taxon>
        <taxon>Bacteroidota</taxon>
        <taxon>Cytophagia</taxon>
        <taxon>Cytophagales</taxon>
        <taxon>Hymenobacteraceae</taxon>
        <taxon>Pontibacter</taxon>
    </lineage>
</organism>
<feature type="domain" description="2Fe-2S ferredoxin-type" evidence="9">
    <location>
        <begin position="266"/>
        <end position="354"/>
    </location>
</feature>
<dbReference type="Pfam" id="PF00175">
    <property type="entry name" value="NAD_binding_1"/>
    <property type="match status" value="1"/>
</dbReference>
<keyword evidence="3" id="KW-0001">2Fe-2S</keyword>
<comment type="caution">
    <text evidence="11">The sequence shown here is derived from an EMBL/GenBank/DDBJ whole genome shotgun (WGS) entry which is preliminary data.</text>
</comment>
<evidence type="ECO:0000256" key="3">
    <source>
        <dbReference type="ARBA" id="ARBA00022714"/>
    </source>
</evidence>
<dbReference type="InterPro" id="IPR008333">
    <property type="entry name" value="Cbr1-like_FAD-bd_dom"/>
</dbReference>
<evidence type="ECO:0000256" key="4">
    <source>
        <dbReference type="ARBA" id="ARBA00022723"/>
    </source>
</evidence>
<dbReference type="SUPFAM" id="SSF63380">
    <property type="entry name" value="Riboflavin synthase domain-like"/>
    <property type="match status" value="1"/>
</dbReference>
<keyword evidence="4" id="KW-0479">Metal-binding</keyword>
<dbReference type="InterPro" id="IPR012675">
    <property type="entry name" value="Beta-grasp_dom_sf"/>
</dbReference>
<dbReference type="SUPFAM" id="SSF54292">
    <property type="entry name" value="2Fe-2S ferredoxin-like"/>
    <property type="match status" value="1"/>
</dbReference>
<evidence type="ECO:0000256" key="5">
    <source>
        <dbReference type="ARBA" id="ARBA00022827"/>
    </source>
</evidence>
<evidence type="ECO:0000313" key="12">
    <source>
        <dbReference type="Proteomes" id="UP000256708"/>
    </source>
</evidence>
<keyword evidence="7" id="KW-0408">Iron</keyword>
<dbReference type="InterPro" id="IPR017927">
    <property type="entry name" value="FAD-bd_FR_type"/>
</dbReference>
<name>A0A3D8LBX9_9BACT</name>
<evidence type="ECO:0000259" key="10">
    <source>
        <dbReference type="PROSITE" id="PS51384"/>
    </source>
</evidence>
<keyword evidence="2" id="KW-0285">Flavoprotein</keyword>
<dbReference type="PANTHER" id="PTHR47354:SF8">
    <property type="entry name" value="1,2-PHENYLACETYL-COA EPOXIDASE, SUBUNIT E"/>
    <property type="match status" value="1"/>
</dbReference>
<dbReference type="GO" id="GO:0016491">
    <property type="term" value="F:oxidoreductase activity"/>
    <property type="evidence" value="ECO:0007669"/>
    <property type="project" value="UniProtKB-KW"/>
</dbReference>
<evidence type="ECO:0000259" key="9">
    <source>
        <dbReference type="PROSITE" id="PS51085"/>
    </source>
</evidence>
<comment type="cofactor">
    <cofactor evidence="1">
        <name>FAD</name>
        <dbReference type="ChEBI" id="CHEBI:57692"/>
    </cofactor>
</comment>
<dbReference type="InterPro" id="IPR001709">
    <property type="entry name" value="Flavoprot_Pyr_Nucl_cyt_Rdtase"/>
</dbReference>
<dbReference type="PRINTS" id="PR00371">
    <property type="entry name" value="FPNCR"/>
</dbReference>
<keyword evidence="6" id="KW-0560">Oxidoreductase</keyword>
<gene>
    <name evidence="11" type="ORF">DXT99_11720</name>
</gene>
<dbReference type="RefSeq" id="WP_115565741.1">
    <property type="nucleotide sequence ID" value="NZ_QRGR01000011.1"/>
</dbReference>
<dbReference type="CDD" id="cd06214">
    <property type="entry name" value="PA_degradation_oxidoreductase_like"/>
    <property type="match status" value="1"/>
</dbReference>
<dbReference type="Gene3D" id="3.10.20.30">
    <property type="match status" value="1"/>
</dbReference>
<dbReference type="InterPro" id="IPR036010">
    <property type="entry name" value="2Fe-2S_ferredoxin-like_sf"/>
</dbReference>
<dbReference type="Gene3D" id="2.40.30.10">
    <property type="entry name" value="Translation factors"/>
    <property type="match status" value="1"/>
</dbReference>
<dbReference type="InterPro" id="IPR039261">
    <property type="entry name" value="FNR_nucleotide-bd"/>
</dbReference>
<evidence type="ECO:0000256" key="7">
    <source>
        <dbReference type="ARBA" id="ARBA00023004"/>
    </source>
</evidence>
<proteinExistence type="predicted"/>
<dbReference type="Gene3D" id="3.40.50.80">
    <property type="entry name" value="Nucleotide-binding domain of ferredoxin-NADP reductase (FNR) module"/>
    <property type="match status" value="1"/>
</dbReference>
<evidence type="ECO:0000256" key="8">
    <source>
        <dbReference type="ARBA" id="ARBA00023014"/>
    </source>
</evidence>
<evidence type="ECO:0000256" key="2">
    <source>
        <dbReference type="ARBA" id="ARBA00022630"/>
    </source>
</evidence>
<dbReference type="PANTHER" id="PTHR47354">
    <property type="entry name" value="NADH OXIDOREDUCTASE HCR"/>
    <property type="match status" value="1"/>
</dbReference>
<evidence type="ECO:0000313" key="11">
    <source>
        <dbReference type="EMBL" id="RDV14949.1"/>
    </source>
</evidence>
<evidence type="ECO:0008006" key="13">
    <source>
        <dbReference type="Google" id="ProtNLM"/>
    </source>
</evidence>
<dbReference type="Pfam" id="PF00111">
    <property type="entry name" value="Fer2"/>
    <property type="match status" value="1"/>
</dbReference>
<dbReference type="AlphaFoldDB" id="A0A3D8LBX9"/>
<evidence type="ECO:0000256" key="6">
    <source>
        <dbReference type="ARBA" id="ARBA00023002"/>
    </source>
</evidence>
<dbReference type="InterPro" id="IPR050415">
    <property type="entry name" value="MRET"/>
</dbReference>
<dbReference type="CDD" id="cd00207">
    <property type="entry name" value="fer2"/>
    <property type="match status" value="1"/>
</dbReference>
<dbReference type="InterPro" id="IPR017938">
    <property type="entry name" value="Riboflavin_synthase-like_b-brl"/>
</dbReference>
<dbReference type="OrthoDB" id="9789468at2"/>
<dbReference type="InterPro" id="IPR006058">
    <property type="entry name" value="2Fe2S_fd_BS"/>
</dbReference>
<keyword evidence="12" id="KW-1185">Reference proteome</keyword>
<dbReference type="Pfam" id="PF00970">
    <property type="entry name" value="FAD_binding_6"/>
    <property type="match status" value="1"/>
</dbReference>
<dbReference type="PROSITE" id="PS51384">
    <property type="entry name" value="FAD_FR"/>
    <property type="match status" value="1"/>
</dbReference>
<keyword evidence="8" id="KW-0411">Iron-sulfur</keyword>
<dbReference type="PROSITE" id="PS51085">
    <property type="entry name" value="2FE2S_FER_2"/>
    <property type="match status" value="1"/>
</dbReference>
<dbReference type="EMBL" id="QRGR01000011">
    <property type="protein sequence ID" value="RDV14949.1"/>
    <property type="molecule type" value="Genomic_DNA"/>
</dbReference>